<dbReference type="InterPro" id="IPR027705">
    <property type="entry name" value="Flotillin_fam"/>
</dbReference>
<dbReference type="AlphaFoldDB" id="A0A8T2Y3J6"/>
<dbReference type="PANTHER" id="PTHR13806">
    <property type="entry name" value="FLOTILLIN-RELATED"/>
    <property type="match status" value="1"/>
</dbReference>
<dbReference type="EMBL" id="JACEGQ020000008">
    <property type="protein sequence ID" value="KAH8499650.1"/>
    <property type="molecule type" value="Genomic_DNA"/>
</dbReference>
<dbReference type="Gene3D" id="3.30.479.30">
    <property type="entry name" value="Band 7 domain"/>
    <property type="match status" value="1"/>
</dbReference>
<protein>
    <recommendedName>
        <fullName evidence="2">Flotillin-like</fullName>
    </recommendedName>
</protein>
<evidence type="ECO:0000313" key="4">
    <source>
        <dbReference type="Proteomes" id="UP000807159"/>
    </source>
</evidence>
<comment type="similarity">
    <text evidence="2">Belongs to the band 7/mec-2 family. Flotillin subfamily.</text>
</comment>
<dbReference type="PANTHER" id="PTHR13806:SF31">
    <property type="entry name" value="FLOTILLIN-LIKE PROTEIN 1-RELATED"/>
    <property type="match status" value="1"/>
</dbReference>
<name>A0A8T2Y3J6_POPDE</name>
<dbReference type="GO" id="GO:0012505">
    <property type="term" value="C:endomembrane system"/>
    <property type="evidence" value="ECO:0007669"/>
    <property type="project" value="UniProtKB-SubCell"/>
</dbReference>
<dbReference type="GO" id="GO:0005901">
    <property type="term" value="C:caveola"/>
    <property type="evidence" value="ECO:0007669"/>
    <property type="project" value="UniProtKB-SubCell"/>
</dbReference>
<keyword evidence="2" id="KW-1003">Cell membrane</keyword>
<gene>
    <name evidence="3" type="ORF">H0E87_015035</name>
</gene>
<keyword evidence="2" id="KW-0472">Membrane</keyword>
<evidence type="ECO:0000256" key="2">
    <source>
        <dbReference type="RuleBase" id="RU366054"/>
    </source>
</evidence>
<keyword evidence="4" id="KW-1185">Reference proteome</keyword>
<sequence length="200" mass="21838">MQNSSSVFGGTCPGITSVGNNILARPPQLQAKEIGFFGGSFPAVTSSVLNATSSVATRNISPHEKLSHHVTELVQCVIEGETRVLAASMILEGFCKGAKEYKQEVFEKVQPDLNQFGLLIYDDNFKQLLEVPDSAIDAQTKIVSTRRKCAGQKEEIRVKVEVQIFENQQAAKVAEVDAEPTTKKAHWSQASRLAECLDSN</sequence>
<evidence type="ECO:0000313" key="3">
    <source>
        <dbReference type="EMBL" id="KAH8499650.1"/>
    </source>
</evidence>
<proteinExistence type="inferred from homology"/>
<evidence type="ECO:0000256" key="1">
    <source>
        <dbReference type="ARBA" id="ARBA00004308"/>
    </source>
</evidence>
<organism evidence="3 4">
    <name type="scientific">Populus deltoides</name>
    <name type="common">Eastern poplar</name>
    <name type="synonym">Eastern cottonwood</name>
    <dbReference type="NCBI Taxonomy" id="3696"/>
    <lineage>
        <taxon>Eukaryota</taxon>
        <taxon>Viridiplantae</taxon>
        <taxon>Streptophyta</taxon>
        <taxon>Embryophyta</taxon>
        <taxon>Tracheophyta</taxon>
        <taxon>Spermatophyta</taxon>
        <taxon>Magnoliopsida</taxon>
        <taxon>eudicotyledons</taxon>
        <taxon>Gunneridae</taxon>
        <taxon>Pentapetalae</taxon>
        <taxon>rosids</taxon>
        <taxon>fabids</taxon>
        <taxon>Malpighiales</taxon>
        <taxon>Salicaceae</taxon>
        <taxon>Saliceae</taxon>
        <taxon>Populus</taxon>
    </lineage>
</organism>
<comment type="caution">
    <text evidence="3">The sequence shown here is derived from an EMBL/GenBank/DDBJ whole genome shotgun (WGS) entry which is preliminary data.</text>
</comment>
<accession>A0A8T2Y3J6</accession>
<dbReference type="Proteomes" id="UP000807159">
    <property type="component" value="Chromosome 8"/>
</dbReference>
<comment type="subcellular location">
    <subcellularLocation>
        <location evidence="2">Cell membrane</location>
        <topology evidence="2">Lipid-anchor</topology>
    </subcellularLocation>
    <subcellularLocation>
        <location evidence="2">Membrane</location>
        <location evidence="2">Caveola</location>
    </subcellularLocation>
    <subcellularLocation>
        <location evidence="1">Endomembrane system</location>
    </subcellularLocation>
</comment>
<reference evidence="3" key="1">
    <citation type="journal article" date="2021" name="J. Hered.">
        <title>Genome Assembly of Salicaceae Populus deltoides (Eastern Cottonwood) I-69 Based on Nanopore Sequencing and Hi-C Technologies.</title>
        <authorList>
            <person name="Bai S."/>
            <person name="Wu H."/>
            <person name="Zhang J."/>
            <person name="Pan Z."/>
            <person name="Zhao W."/>
            <person name="Li Z."/>
            <person name="Tong C."/>
        </authorList>
    </citation>
    <scope>NUCLEOTIDE SEQUENCE</scope>
    <source>
        <tissue evidence="3">Leaf</tissue>
    </source>
</reference>
<dbReference type="SUPFAM" id="SSF117892">
    <property type="entry name" value="Band 7/SPFH domain"/>
    <property type="match status" value="1"/>
</dbReference>
<dbReference type="InterPro" id="IPR036013">
    <property type="entry name" value="Band_7/SPFH_dom_sf"/>
</dbReference>